<keyword evidence="12" id="KW-1185">Reference proteome</keyword>
<evidence type="ECO:0000256" key="4">
    <source>
        <dbReference type="ARBA" id="ARBA00022617"/>
    </source>
</evidence>
<evidence type="ECO:0000256" key="2">
    <source>
        <dbReference type="ARBA" id="ARBA00005179"/>
    </source>
</evidence>
<dbReference type="SUPFAM" id="SSF48264">
    <property type="entry name" value="Cytochrome P450"/>
    <property type="match status" value="1"/>
</dbReference>
<comment type="similarity">
    <text evidence="3 10">Belongs to the cytochrome P450 family.</text>
</comment>
<gene>
    <name evidence="11" type="ORF">SCHCODRAFT_85399</name>
</gene>
<dbReference type="InterPro" id="IPR036396">
    <property type="entry name" value="Cyt_P450_sf"/>
</dbReference>
<evidence type="ECO:0000256" key="8">
    <source>
        <dbReference type="ARBA" id="ARBA00023033"/>
    </source>
</evidence>
<evidence type="ECO:0000256" key="3">
    <source>
        <dbReference type="ARBA" id="ARBA00010617"/>
    </source>
</evidence>
<dbReference type="GO" id="GO:0005506">
    <property type="term" value="F:iron ion binding"/>
    <property type="evidence" value="ECO:0007669"/>
    <property type="project" value="InterPro"/>
</dbReference>
<dbReference type="EMBL" id="GL377307">
    <property type="protein sequence ID" value="EFI96508.1"/>
    <property type="molecule type" value="Genomic_DNA"/>
</dbReference>
<organism evidence="12">
    <name type="scientific">Schizophyllum commune (strain H4-8 / FGSC 9210)</name>
    <name type="common">Split gill fungus</name>
    <dbReference type="NCBI Taxonomy" id="578458"/>
    <lineage>
        <taxon>Eukaryota</taxon>
        <taxon>Fungi</taxon>
        <taxon>Dikarya</taxon>
        <taxon>Basidiomycota</taxon>
        <taxon>Agaricomycotina</taxon>
        <taxon>Agaricomycetes</taxon>
        <taxon>Agaricomycetidae</taxon>
        <taxon>Agaricales</taxon>
        <taxon>Schizophyllaceae</taxon>
        <taxon>Schizophyllum</taxon>
    </lineage>
</organism>
<evidence type="ECO:0000313" key="11">
    <source>
        <dbReference type="EMBL" id="EFI96508.1"/>
    </source>
</evidence>
<dbReference type="VEuPathDB" id="FungiDB:SCHCODRAFT_02628645"/>
<dbReference type="InterPro" id="IPR050364">
    <property type="entry name" value="Cytochrome_P450_fung"/>
</dbReference>
<dbReference type="Pfam" id="PF00067">
    <property type="entry name" value="p450"/>
    <property type="match status" value="1"/>
</dbReference>
<sequence>MLLAVAQVSVVYALLYLLYKRVASASSKRPPLPPGPPAYPLIGHIGILPEDEERAYKEWGQKYGSDVIHVNMLGQPIIVLNSAAAATDLLDKRGSIYSDRPAFAFFKAMGWHDHVTFMGSNEPLFPTYRRLFQNLFSKSESRKYMTLQVNEARKLVQRIIARPGEWRRLLRLYSTAIIMQLVTGEEILRPDDEYVLVADQVNAAVSNGPAVGAAGLDFFPWLKYLPSWCDPTGSTAYVRQWTQAIDSVQTMPLRKVTEMMKLGLAKPSLTLDKVLEEEARVRAGEPRLLSDYNLEGMIGTVYAAAQGTTTDTMLVFVFAMTMYPEVQKKAKAELDAVVGPDRLPEFADREQLPYVERVLQETFRMWPSLRLGVPHRLTEDDVYKGMFLPKGSIILANATAISHDEAFYADPWRFDPDRFIPKEQGGRGEPLPSAQFGYGRRICPGRFTADNSVFMAIATMLHVLQFEKARDENGMEIALDFTTVEYARGLGSHPKTFPSVISAASKRAAELVAGHDLCTVPL</sequence>
<comment type="cofactor">
    <cofactor evidence="1 9">
        <name>heme</name>
        <dbReference type="ChEBI" id="CHEBI:30413"/>
    </cofactor>
</comment>
<evidence type="ECO:0000313" key="12">
    <source>
        <dbReference type="Proteomes" id="UP000007431"/>
    </source>
</evidence>
<protein>
    <recommendedName>
        <fullName evidence="13">Cytochrome P450</fullName>
    </recommendedName>
</protein>
<dbReference type="eggNOG" id="KOG0156">
    <property type="taxonomic scope" value="Eukaryota"/>
</dbReference>
<dbReference type="InParanoid" id="D8Q7Y1"/>
<evidence type="ECO:0000256" key="1">
    <source>
        <dbReference type="ARBA" id="ARBA00001971"/>
    </source>
</evidence>
<dbReference type="KEGG" id="scm:SCHCO_02628645"/>
<comment type="pathway">
    <text evidence="2">Secondary metabolite biosynthesis.</text>
</comment>
<keyword evidence="8 10" id="KW-0503">Monooxygenase</keyword>
<dbReference type="PRINTS" id="PR00463">
    <property type="entry name" value="EP450I"/>
</dbReference>
<dbReference type="InterPro" id="IPR002401">
    <property type="entry name" value="Cyt_P450_E_grp-I"/>
</dbReference>
<dbReference type="GeneID" id="9587612"/>
<accession>D8Q7Y1</accession>
<dbReference type="Proteomes" id="UP000007431">
    <property type="component" value="Unassembled WGS sequence"/>
</dbReference>
<dbReference type="GO" id="GO:0020037">
    <property type="term" value="F:heme binding"/>
    <property type="evidence" value="ECO:0007669"/>
    <property type="project" value="InterPro"/>
</dbReference>
<dbReference type="PROSITE" id="PS00086">
    <property type="entry name" value="CYTOCHROME_P450"/>
    <property type="match status" value="1"/>
</dbReference>
<reference evidence="11 12" key="1">
    <citation type="journal article" date="2010" name="Nat. Biotechnol.">
        <title>Genome sequence of the model mushroom Schizophyllum commune.</title>
        <authorList>
            <person name="Ohm R.A."/>
            <person name="de Jong J.F."/>
            <person name="Lugones L.G."/>
            <person name="Aerts A."/>
            <person name="Kothe E."/>
            <person name="Stajich J.E."/>
            <person name="de Vries R.P."/>
            <person name="Record E."/>
            <person name="Levasseur A."/>
            <person name="Baker S.E."/>
            <person name="Bartholomew K.A."/>
            <person name="Coutinho P.M."/>
            <person name="Erdmann S."/>
            <person name="Fowler T.J."/>
            <person name="Gathman A.C."/>
            <person name="Lombard V."/>
            <person name="Henrissat B."/>
            <person name="Knabe N."/>
            <person name="Kuees U."/>
            <person name="Lilly W.W."/>
            <person name="Lindquist E."/>
            <person name="Lucas S."/>
            <person name="Magnuson J.K."/>
            <person name="Piumi F."/>
            <person name="Raudaskoski M."/>
            <person name="Salamov A."/>
            <person name="Schmutz J."/>
            <person name="Schwarze F.W.M.R."/>
            <person name="vanKuyk P.A."/>
            <person name="Horton J.S."/>
            <person name="Grigoriev I.V."/>
            <person name="Woesten H.A.B."/>
        </authorList>
    </citation>
    <scope>NUCLEOTIDE SEQUENCE [LARGE SCALE GENOMIC DNA]</scope>
    <source>
        <strain evidence="12">H4-8 / FGSC 9210</strain>
    </source>
</reference>
<evidence type="ECO:0000256" key="5">
    <source>
        <dbReference type="ARBA" id="ARBA00022723"/>
    </source>
</evidence>
<dbReference type="GO" id="GO:0004497">
    <property type="term" value="F:monooxygenase activity"/>
    <property type="evidence" value="ECO:0007669"/>
    <property type="project" value="UniProtKB-KW"/>
</dbReference>
<feature type="binding site" description="axial binding residue" evidence="9">
    <location>
        <position position="443"/>
    </location>
    <ligand>
        <name>heme</name>
        <dbReference type="ChEBI" id="CHEBI:30413"/>
    </ligand>
    <ligandPart>
        <name>Fe</name>
        <dbReference type="ChEBI" id="CHEBI:18248"/>
    </ligandPart>
</feature>
<proteinExistence type="inferred from homology"/>
<dbReference type="AlphaFoldDB" id="D8Q7Y1"/>
<evidence type="ECO:0000256" key="7">
    <source>
        <dbReference type="ARBA" id="ARBA00023004"/>
    </source>
</evidence>
<keyword evidence="6 10" id="KW-0560">Oxidoreductase</keyword>
<evidence type="ECO:0000256" key="6">
    <source>
        <dbReference type="ARBA" id="ARBA00023002"/>
    </source>
</evidence>
<evidence type="ECO:0000256" key="9">
    <source>
        <dbReference type="PIRSR" id="PIRSR602401-1"/>
    </source>
</evidence>
<dbReference type="PANTHER" id="PTHR46300:SF5">
    <property type="entry name" value="CYTOCHROME P450"/>
    <property type="match status" value="1"/>
</dbReference>
<dbReference type="GO" id="GO:0016705">
    <property type="term" value="F:oxidoreductase activity, acting on paired donors, with incorporation or reduction of molecular oxygen"/>
    <property type="evidence" value="ECO:0007669"/>
    <property type="project" value="InterPro"/>
</dbReference>
<evidence type="ECO:0008006" key="13">
    <source>
        <dbReference type="Google" id="ProtNLM"/>
    </source>
</evidence>
<keyword evidence="5 9" id="KW-0479">Metal-binding</keyword>
<dbReference type="HOGENOM" id="CLU_001570_2_3_1"/>
<dbReference type="CDD" id="cd11065">
    <property type="entry name" value="CYP64-like"/>
    <property type="match status" value="1"/>
</dbReference>
<dbReference type="PANTHER" id="PTHR46300">
    <property type="entry name" value="P450, PUTATIVE (EUROFUNG)-RELATED-RELATED"/>
    <property type="match status" value="1"/>
</dbReference>
<dbReference type="OMA" id="GHDLDCC"/>
<evidence type="ECO:0000256" key="10">
    <source>
        <dbReference type="RuleBase" id="RU000461"/>
    </source>
</evidence>
<keyword evidence="4 9" id="KW-0349">Heme</keyword>
<dbReference type="RefSeq" id="XP_003031411.1">
    <property type="nucleotide sequence ID" value="XM_003031365.1"/>
</dbReference>
<keyword evidence="7 9" id="KW-0408">Iron</keyword>
<dbReference type="InterPro" id="IPR001128">
    <property type="entry name" value="Cyt_P450"/>
</dbReference>
<dbReference type="Gene3D" id="1.10.630.10">
    <property type="entry name" value="Cytochrome P450"/>
    <property type="match status" value="1"/>
</dbReference>
<dbReference type="OrthoDB" id="2789670at2759"/>
<dbReference type="InterPro" id="IPR017972">
    <property type="entry name" value="Cyt_P450_CS"/>
</dbReference>
<name>D8Q7Y1_SCHCM</name>